<keyword evidence="2" id="KW-0732">Signal</keyword>
<feature type="transmembrane region" description="Helical" evidence="1">
    <location>
        <begin position="129"/>
        <end position="152"/>
    </location>
</feature>
<dbReference type="EMBL" id="CADCUV010000031">
    <property type="protein sequence ID" value="CAA9391617.1"/>
    <property type="molecule type" value="Genomic_DNA"/>
</dbReference>
<evidence type="ECO:0000256" key="2">
    <source>
        <dbReference type="SAM" id="SignalP"/>
    </source>
</evidence>
<feature type="transmembrane region" description="Helical" evidence="1">
    <location>
        <begin position="359"/>
        <end position="381"/>
    </location>
</feature>
<accession>A0A6J4NQ33</accession>
<feature type="transmembrane region" description="Helical" evidence="1">
    <location>
        <begin position="187"/>
        <end position="207"/>
    </location>
</feature>
<feature type="transmembrane region" description="Helical" evidence="1">
    <location>
        <begin position="458"/>
        <end position="483"/>
    </location>
</feature>
<organism evidence="3">
    <name type="scientific">uncultured Rubrobacteraceae bacterium</name>
    <dbReference type="NCBI Taxonomy" id="349277"/>
    <lineage>
        <taxon>Bacteria</taxon>
        <taxon>Bacillati</taxon>
        <taxon>Actinomycetota</taxon>
        <taxon>Rubrobacteria</taxon>
        <taxon>Rubrobacterales</taxon>
        <taxon>Rubrobacteraceae</taxon>
        <taxon>environmental samples</taxon>
    </lineage>
</organism>
<feature type="transmembrane region" description="Helical" evidence="1">
    <location>
        <begin position="317"/>
        <end position="339"/>
    </location>
</feature>
<protein>
    <submittedName>
        <fullName evidence="3">Uncharacterized protein</fullName>
    </submittedName>
</protein>
<feature type="transmembrane region" description="Helical" evidence="1">
    <location>
        <begin position="47"/>
        <end position="67"/>
    </location>
</feature>
<feature type="transmembrane region" description="Helical" evidence="1">
    <location>
        <begin position="95"/>
        <end position="117"/>
    </location>
</feature>
<feature type="transmembrane region" description="Helical" evidence="1">
    <location>
        <begin position="495"/>
        <end position="514"/>
    </location>
</feature>
<feature type="transmembrane region" description="Helical" evidence="1">
    <location>
        <begin position="213"/>
        <end position="231"/>
    </location>
</feature>
<evidence type="ECO:0000313" key="3">
    <source>
        <dbReference type="EMBL" id="CAA9391617.1"/>
    </source>
</evidence>
<keyword evidence="1" id="KW-0472">Membrane</keyword>
<dbReference type="AlphaFoldDB" id="A0A6J4NQ33"/>
<feature type="chain" id="PRO_5027123631" evidence="2">
    <location>
        <begin position="25"/>
        <end position="520"/>
    </location>
</feature>
<gene>
    <name evidence="3" type="ORF">AVDCRST_MAG22-666</name>
</gene>
<keyword evidence="1" id="KW-1133">Transmembrane helix</keyword>
<sequence>MPGRARHVAAALVAALLWSLPALAHSRPALAHGFGQRYDLPVPLWLYLYGAAGAVVLSFVVFGLFVGERGAARGYPRLNLLRFGLFRATLASRPFVSGLRVVSVALFGLVILTGLLGNQTPVLNLAPTVVWAIWWVGFSLFVALVGDLWALVNPLKVVFEWADGLARRLGVHEGLESDAPYPASWDVWPALVLFFTFVWVELVFPGSATPRNIAFFVLLYSSVIWAGMSLFGKEAWLRKGEAFSVFFGILARFAPTEVRVTGGKACSECDACGPGDEDGGCVNCYGCFALAAPDKRELNLRPPAVGLLRSGWTSAGLLAFVVFMLASVTYDGLLATPFWVGGMFFLQSVTGSFGVLGSLFYGTLGLVVVPLLFFGLYAGFVKLCQVLGGGAGFRALAGAFAYSLVPIALAYQAAHYYTLLITEGQNLFALASDPFGWGWNLFGTSGYEVNVNVFGAAFVWYSQVGLIVAGHVVAVYLAHAVALRTAPSPKLALRGQLPMVALMVLYTVTSLWVLSQPVIE</sequence>
<reference evidence="3" key="1">
    <citation type="submission" date="2020-02" db="EMBL/GenBank/DDBJ databases">
        <authorList>
            <person name="Meier V. D."/>
        </authorList>
    </citation>
    <scope>NUCLEOTIDE SEQUENCE</scope>
    <source>
        <strain evidence="3">AVDCRST_MAG22</strain>
    </source>
</reference>
<feature type="transmembrane region" description="Helical" evidence="1">
    <location>
        <begin position="393"/>
        <end position="414"/>
    </location>
</feature>
<name>A0A6J4NQ33_9ACTN</name>
<feature type="signal peptide" evidence="2">
    <location>
        <begin position="1"/>
        <end position="24"/>
    </location>
</feature>
<evidence type="ECO:0000256" key="1">
    <source>
        <dbReference type="SAM" id="Phobius"/>
    </source>
</evidence>
<proteinExistence type="predicted"/>
<keyword evidence="1" id="KW-0812">Transmembrane</keyword>